<evidence type="ECO:0000256" key="2">
    <source>
        <dbReference type="ARBA" id="ARBA00023012"/>
    </source>
</evidence>
<dbReference type="InterPro" id="IPR039420">
    <property type="entry name" value="WalR-like"/>
</dbReference>
<keyword evidence="5" id="KW-0804">Transcription</keyword>
<feature type="domain" description="Response regulatory" evidence="8">
    <location>
        <begin position="25"/>
        <end position="135"/>
    </location>
</feature>
<dbReference type="InterPro" id="IPR011006">
    <property type="entry name" value="CheY-like_superfamily"/>
</dbReference>
<gene>
    <name evidence="10" type="ORF">QO011_003121</name>
</gene>
<dbReference type="PANTHER" id="PTHR48111">
    <property type="entry name" value="REGULATOR OF RPOS"/>
    <property type="match status" value="1"/>
</dbReference>
<dbReference type="PANTHER" id="PTHR48111:SF1">
    <property type="entry name" value="TWO-COMPONENT RESPONSE REGULATOR ORR33"/>
    <property type="match status" value="1"/>
</dbReference>
<dbReference type="InterPro" id="IPR036388">
    <property type="entry name" value="WH-like_DNA-bd_sf"/>
</dbReference>
<keyword evidence="2" id="KW-0902">Two-component regulatory system</keyword>
<dbReference type="InterPro" id="IPR016032">
    <property type="entry name" value="Sig_transdc_resp-reg_C-effctor"/>
</dbReference>
<protein>
    <submittedName>
        <fullName evidence="10">DNA-binding response OmpR family regulator</fullName>
    </submittedName>
</protein>
<evidence type="ECO:0000259" key="8">
    <source>
        <dbReference type="PROSITE" id="PS50110"/>
    </source>
</evidence>
<name>A0ABU0J781_9HYPH</name>
<dbReference type="CDD" id="cd00383">
    <property type="entry name" value="trans_reg_C"/>
    <property type="match status" value="1"/>
</dbReference>
<dbReference type="Proteomes" id="UP001242480">
    <property type="component" value="Unassembled WGS sequence"/>
</dbReference>
<dbReference type="InterPro" id="IPR001867">
    <property type="entry name" value="OmpR/PhoB-type_DNA-bd"/>
</dbReference>
<keyword evidence="11" id="KW-1185">Reference proteome</keyword>
<reference evidence="10 11" key="1">
    <citation type="submission" date="2023-07" db="EMBL/GenBank/DDBJ databases">
        <title>Genomic Encyclopedia of Type Strains, Phase IV (KMG-IV): sequencing the most valuable type-strain genomes for metagenomic binning, comparative biology and taxonomic classification.</title>
        <authorList>
            <person name="Goeker M."/>
        </authorList>
    </citation>
    <scope>NUCLEOTIDE SEQUENCE [LARGE SCALE GENOMIC DNA]</scope>
    <source>
        <strain evidence="10 11">DSM 19619</strain>
    </source>
</reference>
<keyword evidence="1" id="KW-0597">Phosphoprotein</keyword>
<feature type="DNA-binding region" description="OmpR/PhoB-type" evidence="7">
    <location>
        <begin position="141"/>
        <end position="244"/>
    </location>
</feature>
<evidence type="ECO:0000313" key="11">
    <source>
        <dbReference type="Proteomes" id="UP001242480"/>
    </source>
</evidence>
<dbReference type="EMBL" id="JAUSVX010000005">
    <property type="protein sequence ID" value="MDQ0470105.1"/>
    <property type="molecule type" value="Genomic_DNA"/>
</dbReference>
<evidence type="ECO:0000256" key="3">
    <source>
        <dbReference type="ARBA" id="ARBA00023015"/>
    </source>
</evidence>
<dbReference type="Pfam" id="PF00486">
    <property type="entry name" value="Trans_reg_C"/>
    <property type="match status" value="1"/>
</dbReference>
<evidence type="ECO:0000256" key="1">
    <source>
        <dbReference type="ARBA" id="ARBA00022553"/>
    </source>
</evidence>
<comment type="caution">
    <text evidence="6">Lacks conserved residue(s) required for the propagation of feature annotation.</text>
</comment>
<dbReference type="SMART" id="SM00862">
    <property type="entry name" value="Trans_reg_C"/>
    <property type="match status" value="1"/>
</dbReference>
<comment type="caution">
    <text evidence="10">The sequence shown here is derived from an EMBL/GenBank/DDBJ whole genome shotgun (WGS) entry which is preliminary data.</text>
</comment>
<evidence type="ECO:0000256" key="5">
    <source>
        <dbReference type="ARBA" id="ARBA00023163"/>
    </source>
</evidence>
<sequence>MRSAALEDGSGVFRWPQVALDGYAAVPIVASDAGIRRYIARILQRVRYKAAPFEEPRPALGALARHQYDVAVLSGSEAELTWCASLRRVRSELPVLFVLQNGDQNAVAHAVNSGIDCLEAPFLESDLVARTGLLFRSVWRQHGLAIPDGESAVRLDLHHPRAHVEGRTIALTDVEYRTLWILAQGHGGVLLFRDIERSVWGESTGARRMALRRVIHNLRVKMSGRSADQHLLKTERCVGYRLINK</sequence>
<evidence type="ECO:0000256" key="7">
    <source>
        <dbReference type="PROSITE-ProRule" id="PRU01091"/>
    </source>
</evidence>
<evidence type="ECO:0000256" key="6">
    <source>
        <dbReference type="PROSITE-ProRule" id="PRU00169"/>
    </source>
</evidence>
<dbReference type="PROSITE" id="PS50110">
    <property type="entry name" value="RESPONSE_REGULATORY"/>
    <property type="match status" value="1"/>
</dbReference>
<dbReference type="PROSITE" id="PS51755">
    <property type="entry name" value="OMPR_PHOB"/>
    <property type="match status" value="1"/>
</dbReference>
<accession>A0ABU0J781</accession>
<keyword evidence="3" id="KW-0805">Transcription regulation</keyword>
<dbReference type="SUPFAM" id="SSF46894">
    <property type="entry name" value="C-terminal effector domain of the bipartite response regulators"/>
    <property type="match status" value="1"/>
</dbReference>
<dbReference type="InterPro" id="IPR001789">
    <property type="entry name" value="Sig_transdc_resp-reg_receiver"/>
</dbReference>
<dbReference type="Gene3D" id="3.40.50.2300">
    <property type="match status" value="1"/>
</dbReference>
<keyword evidence="4 7" id="KW-0238">DNA-binding</keyword>
<evidence type="ECO:0000313" key="10">
    <source>
        <dbReference type="EMBL" id="MDQ0470105.1"/>
    </source>
</evidence>
<evidence type="ECO:0000256" key="4">
    <source>
        <dbReference type="ARBA" id="ARBA00023125"/>
    </source>
</evidence>
<dbReference type="RefSeq" id="WP_307273616.1">
    <property type="nucleotide sequence ID" value="NZ_JAUSVX010000005.1"/>
</dbReference>
<organism evidence="10 11">
    <name type="scientific">Labrys wisconsinensis</name>
    <dbReference type="NCBI Taxonomy" id="425677"/>
    <lineage>
        <taxon>Bacteria</taxon>
        <taxon>Pseudomonadati</taxon>
        <taxon>Pseudomonadota</taxon>
        <taxon>Alphaproteobacteria</taxon>
        <taxon>Hyphomicrobiales</taxon>
        <taxon>Xanthobacteraceae</taxon>
        <taxon>Labrys</taxon>
    </lineage>
</organism>
<dbReference type="GO" id="GO:0003677">
    <property type="term" value="F:DNA binding"/>
    <property type="evidence" value="ECO:0007669"/>
    <property type="project" value="UniProtKB-KW"/>
</dbReference>
<proteinExistence type="predicted"/>
<dbReference type="Gene3D" id="1.10.10.10">
    <property type="entry name" value="Winged helix-like DNA-binding domain superfamily/Winged helix DNA-binding domain"/>
    <property type="match status" value="1"/>
</dbReference>
<evidence type="ECO:0000259" key="9">
    <source>
        <dbReference type="PROSITE" id="PS51755"/>
    </source>
</evidence>
<feature type="domain" description="OmpR/PhoB-type" evidence="9">
    <location>
        <begin position="141"/>
        <end position="244"/>
    </location>
</feature>
<dbReference type="SUPFAM" id="SSF52172">
    <property type="entry name" value="CheY-like"/>
    <property type="match status" value="1"/>
</dbReference>